<comment type="caution">
    <text evidence="1">The sequence shown here is derived from an EMBL/GenBank/DDBJ whole genome shotgun (WGS) entry which is preliminary data.</text>
</comment>
<proteinExistence type="predicted"/>
<dbReference type="EMBL" id="JALBCA010000035">
    <property type="protein sequence ID" value="KAI2387933.1"/>
    <property type="molecule type" value="Genomic_DNA"/>
</dbReference>
<accession>A0ACB8UYH4</accession>
<protein>
    <submittedName>
        <fullName evidence="1">Uncharacterized protein</fullName>
    </submittedName>
</protein>
<reference evidence="1" key="1">
    <citation type="journal article" date="2022" name="bioRxiv">
        <title>Population genetic analysis of Ophidiomyces ophidiicola, the causative agent of snake fungal disease, indicates recent introductions to the USA.</title>
        <authorList>
            <person name="Ladner J.T."/>
            <person name="Palmer J.M."/>
            <person name="Ettinger C.L."/>
            <person name="Stajich J.E."/>
            <person name="Farrell T.M."/>
            <person name="Glorioso B.M."/>
            <person name="Lawson B."/>
            <person name="Price S.J."/>
            <person name="Stengle A.G."/>
            <person name="Grear D.A."/>
            <person name="Lorch J.M."/>
        </authorList>
    </citation>
    <scope>NUCLEOTIDE SEQUENCE</scope>
    <source>
        <strain evidence="1">NWHC 24266-5</strain>
    </source>
</reference>
<organism evidence="1">
    <name type="scientific">Ophidiomyces ophidiicola</name>
    <dbReference type="NCBI Taxonomy" id="1387563"/>
    <lineage>
        <taxon>Eukaryota</taxon>
        <taxon>Fungi</taxon>
        <taxon>Dikarya</taxon>
        <taxon>Ascomycota</taxon>
        <taxon>Pezizomycotina</taxon>
        <taxon>Eurotiomycetes</taxon>
        <taxon>Eurotiomycetidae</taxon>
        <taxon>Onygenales</taxon>
        <taxon>Onygenaceae</taxon>
        <taxon>Ophidiomyces</taxon>
    </lineage>
</organism>
<gene>
    <name evidence="1" type="ORF">LOY88_002892</name>
</gene>
<evidence type="ECO:0000313" key="1">
    <source>
        <dbReference type="EMBL" id="KAI2387933.1"/>
    </source>
</evidence>
<sequence length="420" mass="47386">MNPYEANPNKIPENDRFADVPLYGRYYPRPDDFRPDPQYINSTSPESLQYWEGVLKMCDKTVRIFENQNGGRDVFALGSVIIKSCHLNSRGCRDYSLADQNEVKAIGLVRGTTDIRLPEIFFADKIRHWDVLVQSRIPGVGLNVAWQYLTTAEKHSFKSQARGFLRQISSLPSPFSGPSYILPDPDPITHRGIRKLEASLLFGGTGNLELMHNDLTPSNIIVDDGRIVGVVDWEMAGYFGWQRAADVHVSIRMPKRENFAQLDLEEDFLQDILFWNDLYAIDGPSSGKSDEKLVVSVSKYIVSQGILILEHIQSIESPSKNAFHSPKTTIDVKPNLLLGALKHTDIDVGNWINVIGYVRQQPPVPKENSRKRTNEDAQVYIEAVMIIPAGPIRIGEYEKIVAESRDVNRRLKMPNNNGPG</sequence>
<name>A0ACB8UYH4_9EURO</name>